<evidence type="ECO:0000256" key="5">
    <source>
        <dbReference type="SAM" id="MobiDB-lite"/>
    </source>
</evidence>
<sequence length="343" mass="37982">MAELSETTARPGETAASPAKQAPPEKTESESKSNTGSSTNSPLPKTRWQCLAPKRALGKSDVMIRRLDRFISTASGQERLLAMIQYNSEILYYLLRSPPLRSIITRLRLRSILLRSSSPSSPPSSSPSPPQPKQPRLLALSALISETRTTIRLLGLLSLWSWGSETLAAPPADPVLRTIAYAQIGANVVYQGLENVAHLAAKGVVGRRAVERWGSVGRWYAWSTRAWLGHMLLEFVRVWREYVLAGREGRGEMGIGMGMGDREGGGDGGSELELELERQRERQRERERRWKKSLVNSLAWLPLCVHWSFEDGVGVPDRMVGALSMAASVWGVYDMWNATAGMV</sequence>
<dbReference type="EMBL" id="CP069115">
    <property type="protein sequence ID" value="QSS65371.1"/>
    <property type="molecule type" value="Genomic_DNA"/>
</dbReference>
<protein>
    <recommendedName>
        <fullName evidence="8">Peroxin 11C</fullName>
    </recommendedName>
</protein>
<dbReference type="PANTHER" id="PTHR12652">
    <property type="entry name" value="PEROXISOMAL BIOGENESIS FACTOR 11"/>
    <property type="match status" value="1"/>
</dbReference>
<evidence type="ECO:0008006" key="8">
    <source>
        <dbReference type="Google" id="ProtNLM"/>
    </source>
</evidence>
<evidence type="ECO:0000256" key="4">
    <source>
        <dbReference type="ARBA" id="ARBA00046271"/>
    </source>
</evidence>
<keyword evidence="2" id="KW-0472">Membrane</keyword>
<gene>
    <name evidence="6" type="ORF">I7I51_06213</name>
</gene>
<dbReference type="GO" id="GO:0016559">
    <property type="term" value="P:peroxisome fission"/>
    <property type="evidence" value="ECO:0007669"/>
    <property type="project" value="InterPro"/>
</dbReference>
<evidence type="ECO:0000256" key="3">
    <source>
        <dbReference type="ARBA" id="ARBA00023140"/>
    </source>
</evidence>
<dbReference type="Pfam" id="PF05648">
    <property type="entry name" value="PEX11"/>
    <property type="match status" value="1"/>
</dbReference>
<dbReference type="OrthoDB" id="10005898at2759"/>
<reference evidence="6" key="1">
    <citation type="submission" date="2021-01" db="EMBL/GenBank/DDBJ databases">
        <title>Chromosome-level genome assembly of a human fungal pathogen reveals clustering of transcriptionally co-regulated genes.</title>
        <authorList>
            <person name="Voorhies M."/>
            <person name="Cohen S."/>
            <person name="Shea T.P."/>
            <person name="Petrus S."/>
            <person name="Munoz J.F."/>
            <person name="Poplawski S."/>
            <person name="Goldman W.E."/>
            <person name="Michael T."/>
            <person name="Cuomo C.A."/>
            <person name="Sil A."/>
            <person name="Beyhan S."/>
        </authorList>
    </citation>
    <scope>NUCLEOTIDE SEQUENCE</scope>
    <source>
        <strain evidence="6">WU24</strain>
    </source>
</reference>
<evidence type="ECO:0000313" key="7">
    <source>
        <dbReference type="Proteomes" id="UP000663671"/>
    </source>
</evidence>
<evidence type="ECO:0000256" key="2">
    <source>
        <dbReference type="ARBA" id="ARBA00023136"/>
    </source>
</evidence>
<dbReference type="InterPro" id="IPR008733">
    <property type="entry name" value="PEX11"/>
</dbReference>
<evidence type="ECO:0000256" key="1">
    <source>
        <dbReference type="ARBA" id="ARBA00022593"/>
    </source>
</evidence>
<name>A0A8A1MH93_AJECA</name>
<keyword evidence="1" id="KW-0962">Peroxisome biogenesis</keyword>
<accession>A0A8A1MH93</accession>
<dbReference type="Proteomes" id="UP000663671">
    <property type="component" value="Chromosome 3"/>
</dbReference>
<feature type="region of interest" description="Disordered" evidence="5">
    <location>
        <begin position="1"/>
        <end position="49"/>
    </location>
</feature>
<dbReference type="GO" id="GO:0005778">
    <property type="term" value="C:peroxisomal membrane"/>
    <property type="evidence" value="ECO:0007669"/>
    <property type="project" value="UniProtKB-SubCell"/>
</dbReference>
<evidence type="ECO:0000313" key="6">
    <source>
        <dbReference type="EMBL" id="QSS65371.1"/>
    </source>
</evidence>
<comment type="subcellular location">
    <subcellularLocation>
        <location evidence="4">Peroxisome membrane</location>
    </subcellularLocation>
</comment>
<feature type="region of interest" description="Disordered" evidence="5">
    <location>
        <begin position="255"/>
        <end position="278"/>
    </location>
</feature>
<dbReference type="AlphaFoldDB" id="A0A8A1MH93"/>
<dbReference type="VEuPathDB" id="FungiDB:I7I51_06213"/>
<keyword evidence="3" id="KW-0576">Peroxisome</keyword>
<organism evidence="6 7">
    <name type="scientific">Ajellomyces capsulatus</name>
    <name type="common">Darling's disease fungus</name>
    <name type="synonym">Histoplasma capsulatum</name>
    <dbReference type="NCBI Taxonomy" id="5037"/>
    <lineage>
        <taxon>Eukaryota</taxon>
        <taxon>Fungi</taxon>
        <taxon>Dikarya</taxon>
        <taxon>Ascomycota</taxon>
        <taxon>Pezizomycotina</taxon>
        <taxon>Eurotiomycetes</taxon>
        <taxon>Eurotiomycetidae</taxon>
        <taxon>Onygenales</taxon>
        <taxon>Ajellomycetaceae</taxon>
        <taxon>Histoplasma</taxon>
    </lineage>
</organism>
<proteinExistence type="predicted"/>
<feature type="compositionally biased region" description="Polar residues" evidence="5">
    <location>
        <begin position="32"/>
        <end position="43"/>
    </location>
</feature>
<dbReference type="PANTHER" id="PTHR12652:SF25">
    <property type="entry name" value="MICROBODY (PEROXISOME) PROLIFERATION PROTEIN PEROXIN 11C (EUROFUNG)"/>
    <property type="match status" value="1"/>
</dbReference>